<accession>C8XET2</accession>
<dbReference type="RefSeq" id="WP_015748687.1">
    <property type="nucleotide sequence ID" value="NC_013235.1"/>
</dbReference>
<dbReference type="AlphaFoldDB" id="C8XET2"/>
<dbReference type="InParanoid" id="C8XET2"/>
<proteinExistence type="predicted"/>
<dbReference type="eggNOG" id="COG3593">
    <property type="taxonomic scope" value="Bacteria"/>
</dbReference>
<organism evidence="2 3">
    <name type="scientific">Nakamurella multipartita (strain ATCC 700099 / DSM 44233 / CIP 104796 / JCM 9543 / NBRC 105858 / Y-104)</name>
    <name type="common">Microsphaera multipartita</name>
    <dbReference type="NCBI Taxonomy" id="479431"/>
    <lineage>
        <taxon>Bacteria</taxon>
        <taxon>Bacillati</taxon>
        <taxon>Actinomycetota</taxon>
        <taxon>Actinomycetes</taxon>
        <taxon>Nakamurellales</taxon>
        <taxon>Nakamurellaceae</taxon>
        <taxon>Nakamurella</taxon>
    </lineage>
</organism>
<dbReference type="Proteomes" id="UP000002218">
    <property type="component" value="Chromosome"/>
</dbReference>
<feature type="domain" description="OLD protein-like TOPRIM" evidence="1">
    <location>
        <begin position="39"/>
        <end position="101"/>
    </location>
</feature>
<reference evidence="3" key="1">
    <citation type="submission" date="2009-09" db="EMBL/GenBank/DDBJ databases">
        <title>The complete genome of Nakamurella multipartita DSM 44233.</title>
        <authorList>
            <consortium name="US DOE Joint Genome Institute (JGI-PGF)"/>
            <person name="Lucas S."/>
            <person name="Copeland A."/>
            <person name="Lapidus A."/>
            <person name="Glavina del Rio T."/>
            <person name="Dalin E."/>
            <person name="Tice H."/>
            <person name="Bruce D."/>
            <person name="Goodwin L."/>
            <person name="Pitluck S."/>
            <person name="Kyrpides N."/>
            <person name="Mavromatis K."/>
            <person name="Ivanova N."/>
            <person name="Ovchinnikova G."/>
            <person name="Sims D."/>
            <person name="Meincke L."/>
            <person name="Brettin T."/>
            <person name="Detter J.C."/>
            <person name="Han C."/>
            <person name="Larimer F."/>
            <person name="Land M."/>
            <person name="Hauser L."/>
            <person name="Markowitz V."/>
            <person name="Cheng J.-F."/>
            <person name="Hugenholtz P."/>
            <person name="Woyke T."/>
            <person name="Wu D."/>
            <person name="Klenk H.-P."/>
            <person name="Eisen J.A."/>
        </authorList>
    </citation>
    <scope>NUCLEOTIDE SEQUENCE [LARGE SCALE GENOMIC DNA]</scope>
    <source>
        <strain evidence="3">ATCC 700099 / DSM 44233 / CIP 104796 / JCM 9543 / NBRC 105858 / Y-104</strain>
    </source>
</reference>
<dbReference type="STRING" id="479431.Namu_3508"/>
<protein>
    <recommendedName>
        <fullName evidence="1">OLD protein-like TOPRIM domain-containing protein</fullName>
    </recommendedName>
</protein>
<dbReference type="EMBL" id="CP001737">
    <property type="protein sequence ID" value="ACV79833.1"/>
    <property type="molecule type" value="Genomic_DNA"/>
</dbReference>
<dbReference type="Pfam" id="PF20469">
    <property type="entry name" value="OLD-like_TOPRIM"/>
    <property type="match status" value="1"/>
</dbReference>
<evidence type="ECO:0000259" key="1">
    <source>
        <dbReference type="Pfam" id="PF20469"/>
    </source>
</evidence>
<gene>
    <name evidence="2" type="ordered locus">Namu_3508</name>
</gene>
<dbReference type="InterPro" id="IPR034139">
    <property type="entry name" value="TOPRIM_OLD"/>
</dbReference>
<dbReference type="OrthoDB" id="9152042at2"/>
<reference evidence="2 3" key="2">
    <citation type="journal article" date="2010" name="Stand. Genomic Sci.">
        <title>Complete genome sequence of Nakamurella multipartita type strain (Y-104).</title>
        <authorList>
            <person name="Tice H."/>
            <person name="Mayilraj S."/>
            <person name="Sims D."/>
            <person name="Lapidus A."/>
            <person name="Nolan M."/>
            <person name="Lucas S."/>
            <person name="Glavina Del Rio T."/>
            <person name="Copeland A."/>
            <person name="Cheng J.F."/>
            <person name="Meincke L."/>
            <person name="Bruce D."/>
            <person name="Goodwin L."/>
            <person name="Pitluck S."/>
            <person name="Ivanova N."/>
            <person name="Mavromatis K."/>
            <person name="Ovchinnikova G."/>
            <person name="Pati A."/>
            <person name="Chen A."/>
            <person name="Palaniappan K."/>
            <person name="Land M."/>
            <person name="Hauser L."/>
            <person name="Chang Y.J."/>
            <person name="Jeffries C.D."/>
            <person name="Detter J.C."/>
            <person name="Brettin T."/>
            <person name="Rohde M."/>
            <person name="Goker M."/>
            <person name="Bristow J."/>
            <person name="Eisen J.A."/>
            <person name="Markowitz V."/>
            <person name="Hugenholtz P."/>
            <person name="Kyrpides N.C."/>
            <person name="Klenk H.P."/>
            <person name="Chen F."/>
        </authorList>
    </citation>
    <scope>NUCLEOTIDE SEQUENCE [LARGE SCALE GENOMIC DNA]</scope>
    <source>
        <strain evidence="3">ATCC 700099 / DSM 44233 / CIP 104796 / JCM 9543 / NBRC 105858 / Y-104</strain>
    </source>
</reference>
<keyword evidence="3" id="KW-1185">Reference proteome</keyword>
<name>C8XET2_NAKMY</name>
<evidence type="ECO:0000313" key="3">
    <source>
        <dbReference type="Proteomes" id="UP000002218"/>
    </source>
</evidence>
<evidence type="ECO:0000313" key="2">
    <source>
        <dbReference type="EMBL" id="ACV79833.1"/>
    </source>
</evidence>
<sequence length="225" mass="24148">MSAVSGWGGLRTALTAAAMHPADTDLDAVRTLARDAGLRCVVLVEGVSDAQAVTAAAERRRLDLRAERVCVVPMGGATNIAHYVDLLGPDRLEVRVAGLYDVAEETYFRRALRVADGPGPVRRALAAHDFFACVEDLEAELIRAAGIAGVEQVIRANGDGRALDTFRRQPDQRDRAPERQVRRFLGTMSGRKSHYGRAIVEALPPSALPAPLEALLTAVTDPMTG</sequence>
<dbReference type="KEGG" id="nml:Namu_3508"/>
<dbReference type="HOGENOM" id="CLU_1336868_0_0_11"/>